<evidence type="ECO:0000313" key="1">
    <source>
        <dbReference type="EMBL" id="SEB99484.1"/>
    </source>
</evidence>
<sequence length="303" mass="33835">MNDEAAALLDGWASHIDRILDVQWDLMEGGHRWMPTQDSTMELVRDLLGRKLGPGGAWDGEEADRAGRLATLMLAVSGQHLEGIRALLRARQVVFPVAPLARAIVENAGRTFWLIDPRLGDARDLAARVWMYRVDDVTRQVRTAKGWQKDNQKRIEALVKLKKSIRNEEIPRRFYPSEIDNEHGRITLRGQHVPGLGGALKYIAAGMQIADVHTPMYSFLSDATHPTIYAVMETLISVGSSGGEDLHQFGSSDMRREFMILQSAVQAYQQAWFITTSYFGLDVEPVIAVCDEVNSLPRPDGNG</sequence>
<gene>
    <name evidence="1" type="ORF">SAMN04489844_1470</name>
</gene>
<accession>A0A1H4NWC8</accession>
<reference evidence="2" key="1">
    <citation type="submission" date="2016-10" db="EMBL/GenBank/DDBJ databases">
        <authorList>
            <person name="Varghese N."/>
            <person name="Submissions S."/>
        </authorList>
    </citation>
    <scope>NUCLEOTIDE SEQUENCE [LARGE SCALE GENOMIC DNA]</scope>
    <source>
        <strain evidence="2">DSM 22017</strain>
    </source>
</reference>
<dbReference type="Proteomes" id="UP000198742">
    <property type="component" value="Unassembled WGS sequence"/>
</dbReference>
<evidence type="ECO:0000313" key="2">
    <source>
        <dbReference type="Proteomes" id="UP000198742"/>
    </source>
</evidence>
<dbReference type="EMBL" id="FNRT01000002">
    <property type="protein sequence ID" value="SEB99484.1"/>
    <property type="molecule type" value="Genomic_DNA"/>
</dbReference>
<name>A0A1H4NWC8_9ACTN</name>
<keyword evidence="2" id="KW-1185">Reference proteome</keyword>
<protein>
    <submittedName>
        <fullName evidence="1">Uncharacterized protein</fullName>
    </submittedName>
</protein>
<proteinExistence type="predicted"/>
<dbReference type="OrthoDB" id="4559274at2"/>
<dbReference type="RefSeq" id="WP_090968519.1">
    <property type="nucleotide sequence ID" value="NZ_FNRT01000002.1"/>
</dbReference>
<organism evidence="1 2">
    <name type="scientific">Nocardioides exalbidus</name>
    <dbReference type="NCBI Taxonomy" id="402596"/>
    <lineage>
        <taxon>Bacteria</taxon>
        <taxon>Bacillati</taxon>
        <taxon>Actinomycetota</taxon>
        <taxon>Actinomycetes</taxon>
        <taxon>Propionibacteriales</taxon>
        <taxon>Nocardioidaceae</taxon>
        <taxon>Nocardioides</taxon>
    </lineage>
</organism>
<dbReference type="AlphaFoldDB" id="A0A1H4NWC8"/>